<proteinExistence type="predicted"/>
<accession>A0ABR6BSH3</accession>
<dbReference type="Proteomes" id="UP000517916">
    <property type="component" value="Unassembled WGS sequence"/>
</dbReference>
<organism evidence="1 2">
    <name type="scientific">Kutzneria viridogrisea</name>
    <dbReference type="NCBI Taxonomy" id="47990"/>
    <lineage>
        <taxon>Bacteria</taxon>
        <taxon>Bacillati</taxon>
        <taxon>Actinomycetota</taxon>
        <taxon>Actinomycetes</taxon>
        <taxon>Pseudonocardiales</taxon>
        <taxon>Pseudonocardiaceae</taxon>
        <taxon>Kutzneria</taxon>
    </lineage>
</organism>
<gene>
    <name evidence="1" type="ORF">BC739_006843</name>
</gene>
<dbReference type="RefSeq" id="WP_411931043.1">
    <property type="nucleotide sequence ID" value="NZ_BAAABQ010000089.1"/>
</dbReference>
<evidence type="ECO:0000313" key="2">
    <source>
        <dbReference type="Proteomes" id="UP000517916"/>
    </source>
</evidence>
<name>A0ABR6BSH3_9PSEU</name>
<comment type="caution">
    <text evidence="1">The sequence shown here is derived from an EMBL/GenBank/DDBJ whole genome shotgun (WGS) entry which is preliminary data.</text>
</comment>
<protein>
    <submittedName>
        <fullName evidence="1">Uncharacterized protein</fullName>
    </submittedName>
</protein>
<keyword evidence="2" id="KW-1185">Reference proteome</keyword>
<dbReference type="EMBL" id="JACJID010000005">
    <property type="protein sequence ID" value="MBA8929625.1"/>
    <property type="molecule type" value="Genomic_DNA"/>
</dbReference>
<evidence type="ECO:0000313" key="1">
    <source>
        <dbReference type="EMBL" id="MBA8929625.1"/>
    </source>
</evidence>
<reference evidence="1 2" key="1">
    <citation type="submission" date="2020-08" db="EMBL/GenBank/DDBJ databases">
        <title>Genomic Encyclopedia of Archaeal and Bacterial Type Strains, Phase II (KMG-II): from individual species to whole genera.</title>
        <authorList>
            <person name="Goeker M."/>
        </authorList>
    </citation>
    <scope>NUCLEOTIDE SEQUENCE [LARGE SCALE GENOMIC DNA]</scope>
    <source>
        <strain evidence="1 2">DSM 43850</strain>
    </source>
</reference>
<sequence>MGALVLACGKDAGHGASPMFADRDDLEVREVAAKPGRTEVDPLVKGLDGRRLLVRGTDADLAAVVLRLLRTERLAEVPVGYLPTSEDSVVARIWDLPTDPGRALDLALRADPDPVPLIRDDSGGVIVGEGVFRPVRGVAYCDETQVLRGQAGQLTVGPDPDRGPGLVVRVVRRQLLVRRTTVTQGRAVQVGCVPSAPVSDGVVHPRQVTKWTWYRHTEDLRLVRGLI</sequence>